<accession>A0A7S4V070</accession>
<reference evidence="2" key="1">
    <citation type="submission" date="2021-01" db="EMBL/GenBank/DDBJ databases">
        <authorList>
            <person name="Corre E."/>
            <person name="Pelletier E."/>
            <person name="Niang G."/>
            <person name="Scheremetjew M."/>
            <person name="Finn R."/>
            <person name="Kale V."/>
            <person name="Holt S."/>
            <person name="Cochrane G."/>
            <person name="Meng A."/>
            <person name="Brown T."/>
            <person name="Cohen L."/>
        </authorList>
    </citation>
    <scope>NUCLEOTIDE SEQUENCE</scope>
    <source>
        <strain evidence="2">CCMP3105</strain>
    </source>
</reference>
<organism evidence="2">
    <name type="scientific">Alexandrium monilatum</name>
    <dbReference type="NCBI Taxonomy" id="311494"/>
    <lineage>
        <taxon>Eukaryota</taxon>
        <taxon>Sar</taxon>
        <taxon>Alveolata</taxon>
        <taxon>Dinophyceae</taxon>
        <taxon>Gonyaulacales</taxon>
        <taxon>Pyrocystaceae</taxon>
        <taxon>Alexandrium</taxon>
    </lineage>
</organism>
<keyword evidence="1" id="KW-1133">Transmembrane helix</keyword>
<keyword evidence="1" id="KW-0472">Membrane</keyword>
<dbReference type="AlphaFoldDB" id="A0A7S4V070"/>
<gene>
    <name evidence="2" type="ORF">AMON00008_LOCUS8561</name>
</gene>
<sequence length="637" mass="69298">MGVTMVDETGLSEVAFLCVEGLELRARWPSFPEVTELWAQVQSAQLDVREGENWSSDAVFKPVRGRALALSRPLAKFHALVVATDGGKDWEMRHLSLSVHPVDICLDTRNVYELAEWALELAQAASAHPSEGQGLSSDNLFGSRPEDTLRCNEGDRADPFCGEPLHVLQPRARDFEASAPVFVRSLLLRRIRLMLSVHFSGRRLGDFRNSERLQALDHVLRHCLPLDFTDATVLLGRQACYMRGGGARDVCLKDEFLPDGFAGLAEGLVADIAGNFLRQLPSILFSQRLLGSPAKLGQELCAVVALAVSAMLTLRVRALLAALLLLFTAVLCSLEGICITVAKAACNAGTGTVPAALRRQPNTGREALRQMVDLSAPWHIRSLLLEWGRLARATRISHSWLTRLRCILLAALRTVSAALSIGLIPLVKLIQALRLTLQHAAWRAWPECETAWGVALPRRACPQQFRSGTSLQFSCASAPGLRFSCAAALGVVAQETEGLWAQDWRLRPLPDGQGVLVALQDGSLFLVSDVGGEPKIAWRAGVAGSQPEVLKNFDRRKGAPPFLLYFRGDAGDLHLGLKSWEAALAAFCFVAECTAEGGDASLYTDGDELGMPPSPRSQSEMAADGRRDLGLTWPISL</sequence>
<name>A0A7S4V070_9DINO</name>
<protein>
    <submittedName>
        <fullName evidence="2">Uncharacterized protein</fullName>
    </submittedName>
</protein>
<evidence type="ECO:0000256" key="1">
    <source>
        <dbReference type="SAM" id="Phobius"/>
    </source>
</evidence>
<feature type="transmembrane region" description="Helical" evidence="1">
    <location>
        <begin position="406"/>
        <end position="427"/>
    </location>
</feature>
<proteinExistence type="predicted"/>
<evidence type="ECO:0000313" key="2">
    <source>
        <dbReference type="EMBL" id="CAE4568942.1"/>
    </source>
</evidence>
<feature type="transmembrane region" description="Helical" evidence="1">
    <location>
        <begin position="320"/>
        <end position="342"/>
    </location>
</feature>
<dbReference type="EMBL" id="HBNR01013261">
    <property type="protein sequence ID" value="CAE4568942.1"/>
    <property type="molecule type" value="Transcribed_RNA"/>
</dbReference>
<keyword evidence="1" id="KW-0812">Transmembrane</keyword>